<dbReference type="InterPro" id="IPR056410">
    <property type="entry name" value="Phage_OMP"/>
</dbReference>
<reference evidence="2" key="1">
    <citation type="journal article" date="2013" name="Appl. Environ. Microbiol.">
        <title>Reconstruction of novel cyanobacterial siphovirus genomes from mediterranean metagenomic fosmids.</title>
        <authorList>
            <person name="Mizuno C.M."/>
            <person name="Rodriguez-Valera F."/>
            <person name="Garcia-Heredia I."/>
            <person name="Martin-Cuadrado A.B."/>
            <person name="Ghai R."/>
        </authorList>
    </citation>
    <scope>NUCLEOTIDE SEQUENCE</scope>
</reference>
<evidence type="ECO:0000259" key="1">
    <source>
        <dbReference type="Pfam" id="PF24653"/>
    </source>
</evidence>
<name>K7XS81_9CAUD</name>
<organism evidence="2">
    <name type="scientific">uncultured Mediterranean phage MEDS5 group</name>
    <dbReference type="NCBI Taxonomy" id="1262075"/>
    <lineage>
        <taxon>Viruses</taxon>
        <taxon>Duplodnaviria</taxon>
        <taxon>Heunggongvirae</taxon>
        <taxon>Uroviricota</taxon>
        <taxon>Caudoviricetes</taxon>
        <taxon>environmental samples</taxon>
    </lineage>
</organism>
<evidence type="ECO:0000313" key="2">
    <source>
        <dbReference type="EMBL" id="AFX83921.1"/>
    </source>
</evidence>
<gene>
    <name evidence="2" type="ORF">MedDCM-OCT-S15-C5-cds24</name>
</gene>
<feature type="domain" description="Cyanophage outer membrane protein-like beta-barrel" evidence="1">
    <location>
        <begin position="12"/>
        <end position="131"/>
    </location>
</feature>
<dbReference type="Pfam" id="PF24653">
    <property type="entry name" value="Phage_OMP"/>
    <property type="match status" value="1"/>
</dbReference>
<protein>
    <recommendedName>
        <fullName evidence="1">Cyanophage outer membrane protein-like beta-barrel domain-containing protein</fullName>
    </recommendedName>
</protein>
<proteinExistence type="predicted"/>
<sequence length="131" mass="13677">MYLRKTFSLPKMIKSLIVSSAVVGAAVLASPVQAEGNFYLNPEYNAGWVGSDFTAGVLDLGVGYESGAFFAQIGPSILMVDGADAETGFSGKTGLSGAVSDNVDMYGEISFAKYEDVDAGYGLKVGAKYSF</sequence>
<dbReference type="EMBL" id="JX536274">
    <property type="protein sequence ID" value="AFX83921.1"/>
    <property type="molecule type" value="Genomic_DNA"/>
</dbReference>
<accession>K7XS81</accession>